<dbReference type="FunFam" id="3.30.710.10:FF:000038">
    <property type="entry name" value="BTB/POZ domain-containing protein KCTD3 isoform X1"/>
    <property type="match status" value="1"/>
</dbReference>
<keyword evidence="2" id="KW-0597">Phosphoprotein</keyword>
<evidence type="ECO:0000313" key="8">
    <source>
        <dbReference type="RefSeq" id="XP_030753367.1"/>
    </source>
</evidence>
<dbReference type="InterPro" id="IPR000210">
    <property type="entry name" value="BTB/POZ_dom"/>
</dbReference>
<dbReference type="PANTHER" id="PTHR15859">
    <property type="entry name" value="SETA BINDING PROTEIN 1"/>
    <property type="match status" value="1"/>
</dbReference>
<comment type="similarity">
    <text evidence="1">Belongs to the KCTD3 family.</text>
</comment>
<dbReference type="GeneID" id="115880315"/>
<dbReference type="SMART" id="SM00320">
    <property type="entry name" value="WD40"/>
    <property type="match status" value="2"/>
</dbReference>
<name>A0A6J2XPR6_SITOR</name>
<dbReference type="InterPro" id="IPR047876">
    <property type="entry name" value="SHKBP1/KCTD3"/>
</dbReference>
<keyword evidence="7" id="KW-1185">Reference proteome</keyword>
<dbReference type="InterPro" id="IPR011333">
    <property type="entry name" value="SKP1/BTB/POZ_sf"/>
</dbReference>
<dbReference type="InterPro" id="IPR036322">
    <property type="entry name" value="WD40_repeat_dom_sf"/>
</dbReference>
<feature type="domain" description="BTB" evidence="6">
    <location>
        <begin position="13"/>
        <end position="78"/>
    </location>
</feature>
<dbReference type="RefSeq" id="XP_030753367.1">
    <property type="nucleotide sequence ID" value="XM_030897507.1"/>
</dbReference>
<dbReference type="GO" id="GO:0051260">
    <property type="term" value="P:protein homooligomerization"/>
    <property type="evidence" value="ECO:0007669"/>
    <property type="project" value="InterPro"/>
</dbReference>
<dbReference type="InterPro" id="IPR003131">
    <property type="entry name" value="T1-type_BTB"/>
</dbReference>
<evidence type="ECO:0000256" key="2">
    <source>
        <dbReference type="ARBA" id="ARBA00022553"/>
    </source>
</evidence>
<keyword evidence="4" id="KW-0677">Repeat</keyword>
<evidence type="ECO:0000256" key="5">
    <source>
        <dbReference type="SAM" id="MobiDB-lite"/>
    </source>
</evidence>
<dbReference type="KEGG" id="soy:115880315"/>
<proteinExistence type="inferred from homology"/>
<protein>
    <submittedName>
        <fullName evidence="8">BTB/POZ domain-containing protein KCTD3</fullName>
    </submittedName>
</protein>
<evidence type="ECO:0000313" key="7">
    <source>
        <dbReference type="Proteomes" id="UP000504635"/>
    </source>
</evidence>
<dbReference type="InterPro" id="IPR015943">
    <property type="entry name" value="WD40/YVTN_repeat-like_dom_sf"/>
</dbReference>
<feature type="region of interest" description="Disordered" evidence="5">
    <location>
        <begin position="152"/>
        <end position="179"/>
    </location>
</feature>
<dbReference type="SUPFAM" id="SSF54695">
    <property type="entry name" value="POZ domain"/>
    <property type="match status" value="1"/>
</dbReference>
<dbReference type="SUPFAM" id="SSF50978">
    <property type="entry name" value="WD40 repeat-like"/>
    <property type="match status" value="1"/>
</dbReference>
<dbReference type="FunCoup" id="A0A6J2XPR6">
    <property type="interactions" value="454"/>
</dbReference>
<dbReference type="PROSITE" id="PS50097">
    <property type="entry name" value="BTB"/>
    <property type="match status" value="1"/>
</dbReference>
<dbReference type="Pfam" id="PF02214">
    <property type="entry name" value="BTB_2"/>
    <property type="match status" value="1"/>
</dbReference>
<gene>
    <name evidence="8" type="primary">LOC115880315</name>
</gene>
<evidence type="ECO:0000259" key="6">
    <source>
        <dbReference type="PROSITE" id="PS50097"/>
    </source>
</evidence>
<dbReference type="CDD" id="cd18363">
    <property type="entry name" value="BTB_POZ_KCTD3-like"/>
    <property type="match status" value="1"/>
</dbReference>
<sequence>MFYQSYSGDILHLNVGGKRFSTSRQTLTLVPDTFFTALLNGRIPSLRDEKGCIFIDRDPEVFSVILNYLRTKEINLKGIDLRTLRHEAEYYNVAPLVRRLMLCEELTQSTCGDVLFYGYLPPPSVPLQDASNSGVPLVETTAVHQSRSRLVEANGEQNQNEPDSVPGTSKDTGNGAQNHAGTYFQARQGHSRNSSLELRMQGLQASYSRSSQDLRGVANRGHSRTASLDLRHARNSSADLNKLVRNDLGLVFGASASSWADPLRVQIIKAHHNWIVVGYAHFVVCYRLKDSSGWQQVFTSPHIENCIERIAINAKMGPTDISKMVAISYGSQVRLWGISDTGDMTNIGTFNLLVRVEYLFFIGSQLVALSPSGKLGVWHAMTQHWQTQDVMPIASFDTAGSILLLGCNNGCIYYIDMQKFPLRMKDNDLLVTELYRDPNNDTVTAISVYLTPKTDLCGNWIEIAYGTTSGAVRVIVQHPETVGYGPQLFQTFTVHQSRVTKVTLSEKFLVSVCSEYNHVRSWKVTRFRGMLSTQPGSAPEASFKIVALEAAEPPVTTGSTGPQGGVASLTGAGNDCGPFGEQDDEQVFVQKVVPDADQLFVRLASNGKRVCVIKAVDGSTVSAFCVHECEGSSRMGSRPRRFIFTGHSNGSIQMWDLTTALDLCYKTDLDSNPFYMKKPSNSTEKRDGGPTPTELLRMLDQCDISNSLCSTPCMSPCMSLATATRLKSSNVAFLNQQLGNEVDKNAGSA</sequence>
<reference evidence="8" key="1">
    <citation type="submission" date="2025-08" db="UniProtKB">
        <authorList>
            <consortium name="RefSeq"/>
        </authorList>
    </citation>
    <scope>IDENTIFICATION</scope>
    <source>
        <tissue evidence="8">Gonads</tissue>
    </source>
</reference>
<dbReference type="PANTHER" id="PTHR15859:SF1">
    <property type="entry name" value="BTB DOMAIN-CONTAINING PROTEIN"/>
    <property type="match status" value="1"/>
</dbReference>
<organism evidence="7 8">
    <name type="scientific">Sitophilus oryzae</name>
    <name type="common">Rice weevil</name>
    <name type="synonym">Curculio oryzae</name>
    <dbReference type="NCBI Taxonomy" id="7048"/>
    <lineage>
        <taxon>Eukaryota</taxon>
        <taxon>Metazoa</taxon>
        <taxon>Ecdysozoa</taxon>
        <taxon>Arthropoda</taxon>
        <taxon>Hexapoda</taxon>
        <taxon>Insecta</taxon>
        <taxon>Pterygota</taxon>
        <taxon>Neoptera</taxon>
        <taxon>Endopterygota</taxon>
        <taxon>Coleoptera</taxon>
        <taxon>Polyphaga</taxon>
        <taxon>Cucujiformia</taxon>
        <taxon>Curculionidae</taxon>
        <taxon>Dryophthorinae</taxon>
        <taxon>Sitophilus</taxon>
    </lineage>
</organism>
<dbReference type="InterPro" id="IPR001680">
    <property type="entry name" value="WD40_rpt"/>
</dbReference>
<dbReference type="Gene3D" id="3.30.710.10">
    <property type="entry name" value="Potassium Channel Kv1.1, Chain A"/>
    <property type="match status" value="1"/>
</dbReference>
<dbReference type="OrthoDB" id="6077599at2759"/>
<accession>A0A6J2XPR6</accession>
<feature type="compositionally biased region" description="Polar residues" evidence="5">
    <location>
        <begin position="155"/>
        <end position="179"/>
    </location>
</feature>
<feature type="region of interest" description="Disordered" evidence="5">
    <location>
        <begin position="209"/>
        <end position="230"/>
    </location>
</feature>
<dbReference type="Gene3D" id="2.130.10.10">
    <property type="entry name" value="YVTN repeat-like/Quinoprotein amine dehydrogenase"/>
    <property type="match status" value="1"/>
</dbReference>
<keyword evidence="3" id="KW-0853">WD repeat</keyword>
<dbReference type="InParanoid" id="A0A6J2XPR6"/>
<evidence type="ECO:0000256" key="4">
    <source>
        <dbReference type="ARBA" id="ARBA00022737"/>
    </source>
</evidence>
<dbReference type="SMART" id="SM00225">
    <property type="entry name" value="BTB"/>
    <property type="match status" value="1"/>
</dbReference>
<dbReference type="AlphaFoldDB" id="A0A6J2XPR6"/>
<dbReference type="Proteomes" id="UP000504635">
    <property type="component" value="Unplaced"/>
</dbReference>
<evidence type="ECO:0000256" key="1">
    <source>
        <dbReference type="ARBA" id="ARBA00009572"/>
    </source>
</evidence>
<evidence type="ECO:0000256" key="3">
    <source>
        <dbReference type="ARBA" id="ARBA00022574"/>
    </source>
</evidence>